<protein>
    <submittedName>
        <fullName evidence="2">Divergent polysaccharide deacetylase family protein</fullName>
    </submittedName>
</protein>
<dbReference type="InterPro" id="IPR006837">
    <property type="entry name" value="Divergent_DAC"/>
</dbReference>
<comment type="caution">
    <text evidence="2">The sequence shown here is derived from an EMBL/GenBank/DDBJ whole genome shotgun (WGS) entry which is preliminary data.</text>
</comment>
<keyword evidence="3" id="KW-1185">Reference proteome</keyword>
<sequence length="257" mass="28682">MHGLLKLLLLCLLGCCTSAAAKPQIAIIIDDIGYQRSDLDMVRLPYPLTIAILPFTPYGQQSAQLAYSQRKDVMLHMPMQASNGKALGPGGLTRDMTQAEFTHQLSLALQDIPYAIGVNNHMGSLLTELDQPMAWLMQYLHQRQLFFVDSLTTVQSRARHQARQHGVTSLSRHVFLDNDVSEEALQQQFDQLIRIARQHNKAIAIGHPYPETYHFLQQKLAKLPELGIELVPISAFLPKEHRVIAAGYTAPAVAALE</sequence>
<accession>A0ABU7JG76</accession>
<keyword evidence="1" id="KW-0732">Signal</keyword>
<dbReference type="RefSeq" id="WP_330087347.1">
    <property type="nucleotide sequence ID" value="NZ_JAUGZK010000004.1"/>
</dbReference>
<reference evidence="2 3" key="1">
    <citation type="submission" date="2023-06" db="EMBL/GenBank/DDBJ databases">
        <title>Alkalimonas sp., MEB004 an alkaliphilic bacterium isolated from Lonar Lake, India.</title>
        <authorList>
            <person name="Joshi A."/>
            <person name="Thite S."/>
        </authorList>
    </citation>
    <scope>NUCLEOTIDE SEQUENCE [LARGE SCALE GENOMIC DNA]</scope>
    <source>
        <strain evidence="2 3">MEB004</strain>
    </source>
</reference>
<dbReference type="SUPFAM" id="SSF88713">
    <property type="entry name" value="Glycoside hydrolase/deacetylase"/>
    <property type="match status" value="1"/>
</dbReference>
<evidence type="ECO:0000313" key="2">
    <source>
        <dbReference type="EMBL" id="MEE2024008.1"/>
    </source>
</evidence>
<feature type="chain" id="PRO_5047260019" evidence="1">
    <location>
        <begin position="22"/>
        <end position="257"/>
    </location>
</feature>
<gene>
    <name evidence="2" type="ORF">QWF21_07090</name>
</gene>
<feature type="signal peptide" evidence="1">
    <location>
        <begin position="1"/>
        <end position="21"/>
    </location>
</feature>
<dbReference type="CDD" id="cd10936">
    <property type="entry name" value="CE4_DAC2"/>
    <property type="match status" value="1"/>
</dbReference>
<organism evidence="2 3">
    <name type="scientific">Alkalimonas mucilaginosa</name>
    <dbReference type="NCBI Taxonomy" id="3057676"/>
    <lineage>
        <taxon>Bacteria</taxon>
        <taxon>Pseudomonadati</taxon>
        <taxon>Pseudomonadota</taxon>
        <taxon>Gammaproteobacteria</taxon>
        <taxon>Alkalimonas</taxon>
    </lineage>
</organism>
<dbReference type="PANTHER" id="PTHR30105">
    <property type="entry name" value="UNCHARACTERIZED YIBQ-RELATED"/>
    <property type="match status" value="1"/>
</dbReference>
<evidence type="ECO:0000256" key="1">
    <source>
        <dbReference type="SAM" id="SignalP"/>
    </source>
</evidence>
<evidence type="ECO:0000313" key="3">
    <source>
        <dbReference type="Proteomes" id="UP001339167"/>
    </source>
</evidence>
<dbReference type="EMBL" id="JAUGZK010000004">
    <property type="protein sequence ID" value="MEE2024008.1"/>
    <property type="molecule type" value="Genomic_DNA"/>
</dbReference>
<dbReference type="Proteomes" id="UP001339167">
    <property type="component" value="Unassembled WGS sequence"/>
</dbReference>
<name>A0ABU7JG76_9GAMM</name>
<dbReference type="Pfam" id="PF04748">
    <property type="entry name" value="Polysacc_deac_2"/>
    <property type="match status" value="1"/>
</dbReference>
<proteinExistence type="predicted"/>
<dbReference type="InterPro" id="IPR011330">
    <property type="entry name" value="Glyco_hydro/deAcase_b/a-brl"/>
</dbReference>
<dbReference type="Gene3D" id="3.20.20.370">
    <property type="entry name" value="Glycoside hydrolase/deacetylase"/>
    <property type="match status" value="1"/>
</dbReference>
<dbReference type="PANTHER" id="PTHR30105:SF2">
    <property type="entry name" value="DIVERGENT POLYSACCHARIDE DEACETYLASE SUPERFAMILY"/>
    <property type="match status" value="1"/>
</dbReference>